<dbReference type="GO" id="GO:0034220">
    <property type="term" value="P:monoatomic ion transmembrane transport"/>
    <property type="evidence" value="ECO:0007669"/>
    <property type="project" value="UniProtKB-KW"/>
</dbReference>
<keyword evidence="2" id="KW-0813">Transport</keyword>
<dbReference type="Pfam" id="PF02080">
    <property type="entry name" value="TrkA_C"/>
    <property type="match status" value="1"/>
</dbReference>
<dbReference type="PROSITE" id="PS51201">
    <property type="entry name" value="RCK_N"/>
    <property type="match status" value="1"/>
</dbReference>
<evidence type="ECO:0000256" key="1">
    <source>
        <dbReference type="ARBA" id="ARBA00017378"/>
    </source>
</evidence>
<dbReference type="PANTHER" id="PTHR43833:SF5">
    <property type="entry name" value="TRK SYSTEM POTASSIUM UPTAKE PROTEIN TRKA"/>
    <property type="match status" value="1"/>
</dbReference>
<dbReference type="Proteomes" id="UP001589788">
    <property type="component" value="Unassembled WGS sequence"/>
</dbReference>
<dbReference type="Pfam" id="PF02254">
    <property type="entry name" value="TrkA_N"/>
    <property type="match status" value="1"/>
</dbReference>
<dbReference type="PROSITE" id="PS51202">
    <property type="entry name" value="RCK_C"/>
    <property type="match status" value="1"/>
</dbReference>
<dbReference type="Gene3D" id="3.40.50.720">
    <property type="entry name" value="NAD(P)-binding Rossmann-like Domain"/>
    <property type="match status" value="1"/>
</dbReference>
<dbReference type="SUPFAM" id="SSF51735">
    <property type="entry name" value="NAD(P)-binding Rossmann-fold domains"/>
    <property type="match status" value="1"/>
</dbReference>
<dbReference type="Gene3D" id="3.30.70.1450">
    <property type="entry name" value="Regulator of K+ conductance, C-terminal domain"/>
    <property type="match status" value="1"/>
</dbReference>
<keyword evidence="10" id="KW-1185">Reference proteome</keyword>
<evidence type="ECO:0000259" key="7">
    <source>
        <dbReference type="PROSITE" id="PS51201"/>
    </source>
</evidence>
<dbReference type="EMBL" id="JBHLYQ010000017">
    <property type="protein sequence ID" value="MFC0081132.1"/>
    <property type="molecule type" value="Genomic_DNA"/>
</dbReference>
<keyword evidence="6" id="KW-0406">Ion transport</keyword>
<dbReference type="PRINTS" id="PR00335">
    <property type="entry name" value="KUPTAKETRKA"/>
</dbReference>
<dbReference type="InterPro" id="IPR006037">
    <property type="entry name" value="RCK_C"/>
</dbReference>
<keyword evidence="9" id="KW-0407">Ion channel</keyword>
<dbReference type="SUPFAM" id="SSF116726">
    <property type="entry name" value="TrkA C-terminal domain-like"/>
    <property type="match status" value="1"/>
</dbReference>
<accession>A0ABV6C4F7</accession>
<keyword evidence="4" id="KW-0630">Potassium</keyword>
<protein>
    <recommendedName>
        <fullName evidence="1">Trk system potassium uptake protein TrkA</fullName>
    </recommendedName>
</protein>
<name>A0ABV6C4F7_9ACTN</name>
<dbReference type="InterPro" id="IPR036721">
    <property type="entry name" value="RCK_C_sf"/>
</dbReference>
<dbReference type="PANTHER" id="PTHR43833">
    <property type="entry name" value="POTASSIUM CHANNEL PROTEIN 2-RELATED-RELATED"/>
    <property type="match status" value="1"/>
</dbReference>
<keyword evidence="5" id="KW-0520">NAD</keyword>
<comment type="caution">
    <text evidence="9">The sequence shown here is derived from an EMBL/GenBank/DDBJ whole genome shotgun (WGS) entry which is preliminary data.</text>
</comment>
<evidence type="ECO:0000259" key="8">
    <source>
        <dbReference type="PROSITE" id="PS51202"/>
    </source>
</evidence>
<evidence type="ECO:0000256" key="6">
    <source>
        <dbReference type="ARBA" id="ARBA00023065"/>
    </source>
</evidence>
<proteinExistence type="predicted"/>
<sequence length="231" mass="24016">MRVAVAGAGSVGTAIAKELSANGHDVVLFEKDPEVVARLRPHLPVRWVTADACEVSSLDAAGLAEVDVVVAATGDDEDNLVVSLLAKQEFAVPRVVARVNHPANQWMFTEAWGVDVSVSTPQLITALVEEAVSVGSLVRLLQFQGGEAHLVEVTLAEDSPAAGRSIADLGIPRDATVVAVVREERVVVPRGDTTLSAGDEVLLLVTGSAEPEIQRLLVGAQAPGPAHPAAP</sequence>
<dbReference type="InterPro" id="IPR036291">
    <property type="entry name" value="NAD(P)-bd_dom_sf"/>
</dbReference>
<evidence type="ECO:0000313" key="9">
    <source>
        <dbReference type="EMBL" id="MFC0081132.1"/>
    </source>
</evidence>
<dbReference type="RefSeq" id="WP_377788085.1">
    <property type="nucleotide sequence ID" value="NZ_JBHLYQ010000017.1"/>
</dbReference>
<evidence type="ECO:0000256" key="2">
    <source>
        <dbReference type="ARBA" id="ARBA00022448"/>
    </source>
</evidence>
<evidence type="ECO:0000256" key="4">
    <source>
        <dbReference type="ARBA" id="ARBA00022958"/>
    </source>
</evidence>
<dbReference type="InterPro" id="IPR050721">
    <property type="entry name" value="Trk_Ktr_HKT_K-transport"/>
</dbReference>
<gene>
    <name evidence="9" type="ORF">ACFFRE_03020</name>
</gene>
<evidence type="ECO:0000256" key="3">
    <source>
        <dbReference type="ARBA" id="ARBA00022538"/>
    </source>
</evidence>
<reference evidence="9 10" key="1">
    <citation type="submission" date="2024-09" db="EMBL/GenBank/DDBJ databases">
        <authorList>
            <person name="Sun Q."/>
            <person name="Mori K."/>
        </authorList>
    </citation>
    <scope>NUCLEOTIDE SEQUENCE [LARGE SCALE GENOMIC DNA]</scope>
    <source>
        <strain evidence="9 10">JCM 15389</strain>
    </source>
</reference>
<feature type="domain" description="RCK N-terminal" evidence="7">
    <location>
        <begin position="1"/>
        <end position="118"/>
    </location>
</feature>
<organism evidence="9 10">
    <name type="scientific">Aciditerrimonas ferrireducens</name>
    <dbReference type="NCBI Taxonomy" id="667306"/>
    <lineage>
        <taxon>Bacteria</taxon>
        <taxon>Bacillati</taxon>
        <taxon>Actinomycetota</taxon>
        <taxon>Acidimicrobiia</taxon>
        <taxon>Acidimicrobiales</taxon>
        <taxon>Acidimicrobiaceae</taxon>
        <taxon>Aciditerrimonas</taxon>
    </lineage>
</organism>
<feature type="domain" description="RCK C-terminal" evidence="8">
    <location>
        <begin position="138"/>
        <end position="219"/>
    </location>
</feature>
<keyword evidence="3" id="KW-0633">Potassium transport</keyword>
<dbReference type="InterPro" id="IPR006036">
    <property type="entry name" value="K_uptake_TrkA"/>
</dbReference>
<evidence type="ECO:0000313" key="10">
    <source>
        <dbReference type="Proteomes" id="UP001589788"/>
    </source>
</evidence>
<evidence type="ECO:0000256" key="5">
    <source>
        <dbReference type="ARBA" id="ARBA00023027"/>
    </source>
</evidence>
<dbReference type="InterPro" id="IPR003148">
    <property type="entry name" value="RCK_N"/>
</dbReference>